<evidence type="ECO:0000313" key="1">
    <source>
        <dbReference type="EMBL" id="KAH7913172.1"/>
    </source>
</evidence>
<sequence length="590" mass="66046">MDEASSYDPQSLRRTQSTGDIPTEPVQPGRARISASYRRSEHSGHVLDSSIFVRPVLPVASLEEVPSSWALPPIAIGSPASTTTEPPSPRRRRRRRRSLLSRAKIFFGIGPHASKTRKALVSVTWAILFGFLQITGIIAVLSVASHVKSPTDADVLQTKACGRPLVAWNCIWIARVFLSSGLAYWNYIRIRKAEIQRRADIESGARTGTNSNRSLSDSDSRPRHQDRPRRSRSGMTSSNPLASDTSQQNEPTVPYNHVYARLSLLSSMLTLTWFLTAHILEYTTIDTCRVSSPLVWWLTFAILCTMYFLVLEVILFGFLVFMILPFIMLFYTIVLLCLGRHPLQNPHYIKPEIGKLPKSIVDRIPLVIYIPPPPDDESPISFPKPIHNYPPKPPAPKVAKKRFAFLRKKASKDKGSANGRSSAEGKNPNGKGAGGVDNELETWEDLWEQGEYPFVRLEGNRATCAICLMDFEEPKKVGGASTKASEGEKPEEMKQTQEGKEPFPAIASGEETTEIAVENITEEERENLPRLEDAGEGPQPLRLLACGHVFHKTCIDPWLTDVSGRCPVCQRAVEMEDVEDRKKSRRRRRS</sequence>
<reference evidence="1" key="1">
    <citation type="journal article" date="2021" name="New Phytol.">
        <title>Evolutionary innovations through gain and loss of genes in the ectomycorrhizal Boletales.</title>
        <authorList>
            <person name="Wu G."/>
            <person name="Miyauchi S."/>
            <person name="Morin E."/>
            <person name="Kuo A."/>
            <person name="Drula E."/>
            <person name="Varga T."/>
            <person name="Kohler A."/>
            <person name="Feng B."/>
            <person name="Cao Y."/>
            <person name="Lipzen A."/>
            <person name="Daum C."/>
            <person name="Hundley H."/>
            <person name="Pangilinan J."/>
            <person name="Johnson J."/>
            <person name="Barry K."/>
            <person name="LaButti K."/>
            <person name="Ng V."/>
            <person name="Ahrendt S."/>
            <person name="Min B."/>
            <person name="Choi I.G."/>
            <person name="Park H."/>
            <person name="Plett J.M."/>
            <person name="Magnuson J."/>
            <person name="Spatafora J.W."/>
            <person name="Nagy L.G."/>
            <person name="Henrissat B."/>
            <person name="Grigoriev I.V."/>
            <person name="Yang Z.L."/>
            <person name="Xu J."/>
            <person name="Martin F.M."/>
        </authorList>
    </citation>
    <scope>NUCLEOTIDE SEQUENCE</scope>
    <source>
        <strain evidence="1">ATCC 28755</strain>
    </source>
</reference>
<organism evidence="1 2">
    <name type="scientific">Hygrophoropsis aurantiaca</name>
    <dbReference type="NCBI Taxonomy" id="72124"/>
    <lineage>
        <taxon>Eukaryota</taxon>
        <taxon>Fungi</taxon>
        <taxon>Dikarya</taxon>
        <taxon>Basidiomycota</taxon>
        <taxon>Agaricomycotina</taxon>
        <taxon>Agaricomycetes</taxon>
        <taxon>Agaricomycetidae</taxon>
        <taxon>Boletales</taxon>
        <taxon>Coniophorineae</taxon>
        <taxon>Hygrophoropsidaceae</taxon>
        <taxon>Hygrophoropsis</taxon>
    </lineage>
</organism>
<accession>A0ACB8AKT6</accession>
<dbReference type="Proteomes" id="UP000790377">
    <property type="component" value="Unassembled WGS sequence"/>
</dbReference>
<name>A0ACB8AKT6_9AGAM</name>
<protein>
    <submittedName>
        <fullName evidence="1">Uncharacterized protein</fullName>
    </submittedName>
</protein>
<proteinExistence type="predicted"/>
<evidence type="ECO:0000313" key="2">
    <source>
        <dbReference type="Proteomes" id="UP000790377"/>
    </source>
</evidence>
<comment type="caution">
    <text evidence="1">The sequence shown here is derived from an EMBL/GenBank/DDBJ whole genome shotgun (WGS) entry which is preliminary data.</text>
</comment>
<keyword evidence="2" id="KW-1185">Reference proteome</keyword>
<gene>
    <name evidence="1" type="ORF">BJ138DRAFT_1146735</name>
</gene>
<dbReference type="EMBL" id="MU267636">
    <property type="protein sequence ID" value="KAH7913172.1"/>
    <property type="molecule type" value="Genomic_DNA"/>
</dbReference>